<dbReference type="AlphaFoldDB" id="A0A2T1C9C7"/>
<evidence type="ECO:0000313" key="2">
    <source>
        <dbReference type="Proteomes" id="UP000238762"/>
    </source>
</evidence>
<name>A0A2T1C9C7_9CYAN</name>
<evidence type="ECO:0000313" key="1">
    <source>
        <dbReference type="EMBL" id="PSB04882.1"/>
    </source>
</evidence>
<proteinExistence type="predicted"/>
<organism evidence="1 2">
    <name type="scientific">Merismopedia glauca CCAP 1448/3</name>
    <dbReference type="NCBI Taxonomy" id="1296344"/>
    <lineage>
        <taxon>Bacteria</taxon>
        <taxon>Bacillati</taxon>
        <taxon>Cyanobacteriota</taxon>
        <taxon>Cyanophyceae</taxon>
        <taxon>Synechococcales</taxon>
        <taxon>Merismopediaceae</taxon>
        <taxon>Merismopedia</taxon>
    </lineage>
</organism>
<accession>A0A2T1C9C7</accession>
<protein>
    <submittedName>
        <fullName evidence="1">Uncharacterized protein</fullName>
    </submittedName>
</protein>
<dbReference type="Proteomes" id="UP000238762">
    <property type="component" value="Unassembled WGS sequence"/>
</dbReference>
<dbReference type="EMBL" id="PVWJ01000006">
    <property type="protein sequence ID" value="PSB04882.1"/>
    <property type="molecule type" value="Genomic_DNA"/>
</dbReference>
<sequence>MAQISTTGQMIWKPQGTTDCALHLRHKPSEPWRPYEEFPQYFLPDPVGFSKGYATFLALLRKGWTAEPIVR</sequence>
<dbReference type="OrthoDB" id="425717at2"/>
<dbReference type="RefSeq" id="WP_106286987.1">
    <property type="nucleotide sequence ID" value="NZ_CAWNTC010000143.1"/>
</dbReference>
<keyword evidence="2" id="KW-1185">Reference proteome</keyword>
<gene>
    <name evidence="1" type="ORF">C7B64_01985</name>
</gene>
<comment type="caution">
    <text evidence="1">The sequence shown here is derived from an EMBL/GenBank/DDBJ whole genome shotgun (WGS) entry which is preliminary data.</text>
</comment>
<reference evidence="1 2" key="2">
    <citation type="submission" date="2018-03" db="EMBL/GenBank/DDBJ databases">
        <title>The ancient ancestry and fast evolution of plastids.</title>
        <authorList>
            <person name="Moore K.R."/>
            <person name="Magnabosco C."/>
            <person name="Momper L."/>
            <person name="Gold D.A."/>
            <person name="Bosak T."/>
            <person name="Fournier G.P."/>
        </authorList>
    </citation>
    <scope>NUCLEOTIDE SEQUENCE [LARGE SCALE GENOMIC DNA]</scope>
    <source>
        <strain evidence="1 2">CCAP 1448/3</strain>
    </source>
</reference>
<reference evidence="1 2" key="1">
    <citation type="submission" date="2018-02" db="EMBL/GenBank/DDBJ databases">
        <authorList>
            <person name="Cohen D.B."/>
            <person name="Kent A.D."/>
        </authorList>
    </citation>
    <scope>NUCLEOTIDE SEQUENCE [LARGE SCALE GENOMIC DNA]</scope>
    <source>
        <strain evidence="1 2">CCAP 1448/3</strain>
    </source>
</reference>